<feature type="region of interest" description="Disordered" evidence="1">
    <location>
        <begin position="41"/>
        <end position="120"/>
    </location>
</feature>
<proteinExistence type="predicted"/>
<dbReference type="AlphaFoldDB" id="A0A2R5GNL9"/>
<accession>A0A2R5GNL9</accession>
<dbReference type="EMBL" id="BEYU01000122">
    <property type="protein sequence ID" value="GBG32480.1"/>
    <property type="molecule type" value="Genomic_DNA"/>
</dbReference>
<feature type="region of interest" description="Disordered" evidence="1">
    <location>
        <begin position="134"/>
        <end position="197"/>
    </location>
</feature>
<evidence type="ECO:0000256" key="1">
    <source>
        <dbReference type="SAM" id="MobiDB-lite"/>
    </source>
</evidence>
<feature type="compositionally biased region" description="Low complexity" evidence="1">
    <location>
        <begin position="398"/>
        <end position="413"/>
    </location>
</feature>
<organism evidence="2 3">
    <name type="scientific">Hondaea fermentalgiana</name>
    <dbReference type="NCBI Taxonomy" id="2315210"/>
    <lineage>
        <taxon>Eukaryota</taxon>
        <taxon>Sar</taxon>
        <taxon>Stramenopiles</taxon>
        <taxon>Bigyra</taxon>
        <taxon>Labyrinthulomycetes</taxon>
        <taxon>Thraustochytrida</taxon>
        <taxon>Thraustochytriidae</taxon>
        <taxon>Hondaea</taxon>
    </lineage>
</organism>
<sequence length="647" mass="71065">MEKEKSEVDDDFDLGLMDNLASLSWGEVSLLLNEVEQNGNFAPLEGDELNRAFDDDEDDANGKLGSPWPAGGHKAPGDNSRTFSRAKRPLERDTETKSLDDHTPARGHPQSATQAERSYSSAYYSNDASLHDSHAWIPHGPDPGMDLHIPSPHDLHESLPPGVTPSTSTAEGAQKKPAPRASTVSDTREDPAPPGALTFDQVYDLLSRAAEGEFEASIARRHGVSPVNPEGPRSFYVVDRSNGADASNLYEAEQNLARAVRLRSTKKFHWIDTQNGLQYRELAQKERKTGKILDFSGCVYTLAARKSKDAPREIPFPNLQFLQVWYLREFPSNSRAARNNRLQNQHSPSSSPSAAGPPIVSPSSSPAAYPSPAASVSSGGLDSIVSAQVRSAAVPAPVAAASSANTSHVASSSTRLKKEHTEPDEAPEFRGLAISEPAPAPRLGPSDEVQRVAFEIYNRTCSTLDPQEWKSWTEKYGGFLRSENFAKALRLYISRDDPRLKEDFLFPAKQALIDGLPVGNFRATVDVDITTNGGTCVFSDKIFNETVGQDPLGMKGFFVSVLSPLQRLCMSRVWLKRIHESGQSYLEYFATSRITQGAFTLRSGEVKVLRSDNRVLRDEDGNPFIHVRVQDLSHLYPDIVSLPPFLE</sequence>
<dbReference type="Proteomes" id="UP000241890">
    <property type="component" value="Unassembled WGS sequence"/>
</dbReference>
<keyword evidence="3" id="KW-1185">Reference proteome</keyword>
<feature type="region of interest" description="Disordered" evidence="1">
    <location>
        <begin position="398"/>
        <end position="445"/>
    </location>
</feature>
<evidence type="ECO:0000313" key="3">
    <source>
        <dbReference type="Proteomes" id="UP000241890"/>
    </source>
</evidence>
<feature type="compositionally biased region" description="Low complexity" evidence="1">
    <location>
        <begin position="347"/>
        <end position="373"/>
    </location>
</feature>
<feature type="compositionally biased region" description="Basic and acidic residues" evidence="1">
    <location>
        <begin position="88"/>
        <end position="104"/>
    </location>
</feature>
<gene>
    <name evidence="2" type="ORF">FCC1311_087052</name>
</gene>
<protein>
    <submittedName>
        <fullName evidence="2">Uncharacterized protein</fullName>
    </submittedName>
</protein>
<comment type="caution">
    <text evidence="2">The sequence shown here is derived from an EMBL/GenBank/DDBJ whole genome shotgun (WGS) entry which is preliminary data.</text>
</comment>
<dbReference type="InParanoid" id="A0A2R5GNL9"/>
<name>A0A2R5GNL9_9STRA</name>
<evidence type="ECO:0000313" key="2">
    <source>
        <dbReference type="EMBL" id="GBG32480.1"/>
    </source>
</evidence>
<reference evidence="2 3" key="1">
    <citation type="submission" date="2017-12" db="EMBL/GenBank/DDBJ databases">
        <title>Sequencing, de novo assembly and annotation of complete genome of a new Thraustochytrid species, strain FCC1311.</title>
        <authorList>
            <person name="Sedici K."/>
            <person name="Godart F."/>
            <person name="Aiese Cigliano R."/>
            <person name="Sanseverino W."/>
            <person name="Barakat M."/>
            <person name="Ortet P."/>
            <person name="Marechal E."/>
            <person name="Cagnac O."/>
            <person name="Amato A."/>
        </authorList>
    </citation>
    <scope>NUCLEOTIDE SEQUENCE [LARGE SCALE GENOMIC DNA]</scope>
</reference>
<feature type="region of interest" description="Disordered" evidence="1">
    <location>
        <begin position="341"/>
        <end position="373"/>
    </location>
</feature>